<comment type="caution">
    <text evidence="1">The sequence shown here is derived from an EMBL/GenBank/DDBJ whole genome shotgun (WGS) entry which is preliminary data.</text>
</comment>
<reference evidence="1 2" key="1">
    <citation type="journal article" date="2023" name="Science">
        <title>Complex scaffold remodeling in plant triterpene biosynthesis.</title>
        <authorList>
            <person name="De La Pena R."/>
            <person name="Hodgson H."/>
            <person name="Liu J.C."/>
            <person name="Stephenson M.J."/>
            <person name="Martin A.C."/>
            <person name="Owen C."/>
            <person name="Harkess A."/>
            <person name="Leebens-Mack J."/>
            <person name="Jimenez L.E."/>
            <person name="Osbourn A."/>
            <person name="Sattely E.S."/>
        </authorList>
    </citation>
    <scope>NUCLEOTIDE SEQUENCE [LARGE SCALE GENOMIC DNA]</scope>
    <source>
        <strain evidence="2">cv. JPN11</strain>
        <tissue evidence="1">Leaf</tissue>
    </source>
</reference>
<evidence type="ECO:0000313" key="1">
    <source>
        <dbReference type="EMBL" id="KAJ4713691.1"/>
    </source>
</evidence>
<organism evidence="1 2">
    <name type="scientific">Melia azedarach</name>
    <name type="common">Chinaberry tree</name>
    <dbReference type="NCBI Taxonomy" id="155640"/>
    <lineage>
        <taxon>Eukaryota</taxon>
        <taxon>Viridiplantae</taxon>
        <taxon>Streptophyta</taxon>
        <taxon>Embryophyta</taxon>
        <taxon>Tracheophyta</taxon>
        <taxon>Spermatophyta</taxon>
        <taxon>Magnoliopsida</taxon>
        <taxon>eudicotyledons</taxon>
        <taxon>Gunneridae</taxon>
        <taxon>Pentapetalae</taxon>
        <taxon>rosids</taxon>
        <taxon>malvids</taxon>
        <taxon>Sapindales</taxon>
        <taxon>Meliaceae</taxon>
        <taxon>Melia</taxon>
    </lineage>
</organism>
<protein>
    <submittedName>
        <fullName evidence="1">Kunitz trypsin inhibitor</fullName>
    </submittedName>
</protein>
<keyword evidence="2" id="KW-1185">Reference proteome</keyword>
<gene>
    <name evidence="1" type="ORF">OWV82_015746</name>
</gene>
<sequence>MKTSVLLPLSFLLLVFTAGKPSSAASEPVLDIHDEPLRTGTSYYIVSALTGGGGGGLNLGSGRNKTCPLDVIQEPSDIRRGLPLTFSPANGDHNTIYLSEDLNIQFTVVPLSCNQPTVWKVDNYDESSGQWFITTNGVKGNPGAKTLRNWFKIEKTVNWVKGSYKIVHCPSVCESCVSLCSDVGRYFEENGSVRRLALRDDFQFGVVFIKADEYSSRIKEKLMQYYF</sequence>
<dbReference type="Proteomes" id="UP001164539">
    <property type="component" value="Chromosome 8"/>
</dbReference>
<proteinExistence type="predicted"/>
<dbReference type="EMBL" id="CM051401">
    <property type="protein sequence ID" value="KAJ4713691.1"/>
    <property type="molecule type" value="Genomic_DNA"/>
</dbReference>
<accession>A0ACC1XQA6</accession>
<evidence type="ECO:0000313" key="2">
    <source>
        <dbReference type="Proteomes" id="UP001164539"/>
    </source>
</evidence>
<name>A0ACC1XQA6_MELAZ</name>